<dbReference type="STRING" id="74557.A0A1V9Z2J3"/>
<dbReference type="Proteomes" id="UP000243217">
    <property type="component" value="Unassembled WGS sequence"/>
</dbReference>
<evidence type="ECO:0000313" key="9">
    <source>
        <dbReference type="Proteomes" id="UP000243217"/>
    </source>
</evidence>
<dbReference type="CDD" id="cd09631">
    <property type="entry name" value="DOMON_DOH"/>
    <property type="match status" value="1"/>
</dbReference>
<dbReference type="GO" id="GO:0005886">
    <property type="term" value="C:plasma membrane"/>
    <property type="evidence" value="ECO:0007669"/>
    <property type="project" value="TreeGrafter"/>
</dbReference>
<dbReference type="EMBL" id="JNBS01002347">
    <property type="protein sequence ID" value="OQR92214.1"/>
    <property type="molecule type" value="Genomic_DNA"/>
</dbReference>
<evidence type="ECO:0000256" key="4">
    <source>
        <dbReference type="ARBA" id="ARBA00023002"/>
    </source>
</evidence>
<dbReference type="Gene3D" id="3.40.50.80">
    <property type="entry name" value="Nucleotide-binding domain of ferredoxin-NADP reductase (FNR) module"/>
    <property type="match status" value="1"/>
</dbReference>
<dbReference type="PROSITE" id="PS51384">
    <property type="entry name" value="FAD_FR"/>
    <property type="match status" value="1"/>
</dbReference>
<feature type="domain" description="FAD-binding FR-type" evidence="7">
    <location>
        <begin position="398"/>
        <end position="516"/>
    </location>
</feature>
<dbReference type="InterPro" id="IPR013112">
    <property type="entry name" value="FAD-bd_8"/>
</dbReference>
<keyword evidence="4" id="KW-0560">Oxidoreductase</keyword>
<evidence type="ECO:0000256" key="3">
    <source>
        <dbReference type="ARBA" id="ARBA00022989"/>
    </source>
</evidence>
<dbReference type="AlphaFoldDB" id="A0A1V9Z2J3"/>
<dbReference type="InterPro" id="IPR013130">
    <property type="entry name" value="Fe3_Rdtase_TM_dom"/>
</dbReference>
<dbReference type="SUPFAM" id="SSF52343">
    <property type="entry name" value="Ferredoxin reductase-like, C-terminal NADP-linked domain"/>
    <property type="match status" value="1"/>
</dbReference>
<dbReference type="CDD" id="cd06186">
    <property type="entry name" value="NOX_Duox_like_FAD_NADP"/>
    <property type="match status" value="1"/>
</dbReference>
<feature type="transmembrane region" description="Helical" evidence="6">
    <location>
        <begin position="258"/>
        <end position="278"/>
    </location>
</feature>
<feature type="transmembrane region" description="Helical" evidence="6">
    <location>
        <begin position="220"/>
        <end position="246"/>
    </location>
</feature>
<dbReference type="InterPro" id="IPR017927">
    <property type="entry name" value="FAD-bd_FR_type"/>
</dbReference>
<dbReference type="Pfam" id="PF01794">
    <property type="entry name" value="Ferric_reduct"/>
    <property type="match status" value="1"/>
</dbReference>
<dbReference type="SFLD" id="SFLDS00052">
    <property type="entry name" value="Ferric_Reductase_Domain"/>
    <property type="match status" value="1"/>
</dbReference>
<feature type="transmembrane region" description="Helical" evidence="6">
    <location>
        <begin position="341"/>
        <end position="360"/>
    </location>
</feature>
<dbReference type="PANTHER" id="PTHR11972:SF69">
    <property type="entry name" value="FERRIC REDUCTION OXIDASE 6-RELATED"/>
    <property type="match status" value="1"/>
</dbReference>
<protein>
    <submittedName>
        <fullName evidence="8">Transmembrane protein</fullName>
    </submittedName>
</protein>
<comment type="subcellular location">
    <subcellularLocation>
        <location evidence="1">Membrane</location>
        <topology evidence="1">Multi-pass membrane protein</topology>
    </subcellularLocation>
</comment>
<evidence type="ECO:0000256" key="1">
    <source>
        <dbReference type="ARBA" id="ARBA00004141"/>
    </source>
</evidence>
<dbReference type="SUPFAM" id="SSF63380">
    <property type="entry name" value="Riboflavin synthase domain-like"/>
    <property type="match status" value="1"/>
</dbReference>
<name>A0A1V9Z2J3_9STRA</name>
<feature type="non-terminal residue" evidence="8">
    <location>
        <position position="635"/>
    </location>
</feature>
<dbReference type="InterPro" id="IPR013121">
    <property type="entry name" value="Fe_red_NAD-bd_6"/>
</dbReference>
<evidence type="ECO:0000256" key="6">
    <source>
        <dbReference type="SAM" id="Phobius"/>
    </source>
</evidence>
<dbReference type="Pfam" id="PF08022">
    <property type="entry name" value="FAD_binding_8"/>
    <property type="match status" value="1"/>
</dbReference>
<reference evidence="8 9" key="1">
    <citation type="journal article" date="2014" name="Genome Biol. Evol.">
        <title>The secreted proteins of Achlya hypogyna and Thraustotheca clavata identify the ancestral oomycete secretome and reveal gene acquisitions by horizontal gene transfer.</title>
        <authorList>
            <person name="Misner I."/>
            <person name="Blouin N."/>
            <person name="Leonard G."/>
            <person name="Richards T.A."/>
            <person name="Lane C.E."/>
        </authorList>
    </citation>
    <scope>NUCLEOTIDE SEQUENCE [LARGE SCALE GENOMIC DNA]</scope>
    <source>
        <strain evidence="8 9">ATCC 34112</strain>
    </source>
</reference>
<sequence length="635" mass="69918">MDSVASLSLGGPLALQSKLGTSSVCFRLTFAGTKADWISVALSSSQYMVNSPPNNAVVFNAKKNAANVYILESYEDDGMVLQTRPTSINITSASIVNDQISVVFEHQLKAVSANDIAVDMEYGNNVLIWAYGKNFPSYHDNQGAHNIHLASDSSNQSNLQLKSNTSSLSPTYLFVVGGIVVFAAIGLAATRILSRSTTLNRPLLAPPARLMNLKDSIHKLIADLTVGQALLSGLYILLVLLSIGMLLSHFKQLQTTRAASVIAGHLCVLHLAFLMLPVTRGSHWGYLFGVTHNQLLKFHKWIATIFLLTLILHFAINASTVQWNILRSTMPFGSEKVLPGYGLYAGIIFALMGFLSLPPLRHRWYQLFYYFHKVGFLAGIVLIIFHAKAIWISLIAPLLIYVATLLTSRSKAYFNRYPAQILHTTPSTALIGFSAKQKKELSTLAPCSYFYVCIPELSFYEWHPFSAISSPQSVQFAFCVKSCGSGSFTDHIVQLARKEVAFHVLIGGPYGQPSLNLDNYKHVLLFAGGIGITPMLHVINIYQEKASNTNINLCWVVREPKQLLCCSPIMFPTANHVSADFFVSGAEENGSVKTHTGDMIGYQAGRPDIREEMKRFQDNVNVCVIACGPESFLHE</sequence>
<dbReference type="InterPro" id="IPR039261">
    <property type="entry name" value="FNR_nucleotide-bd"/>
</dbReference>
<evidence type="ECO:0000256" key="5">
    <source>
        <dbReference type="ARBA" id="ARBA00023136"/>
    </source>
</evidence>
<feature type="transmembrane region" description="Helical" evidence="6">
    <location>
        <begin position="390"/>
        <end position="407"/>
    </location>
</feature>
<keyword evidence="5 6" id="KW-0472">Membrane</keyword>
<keyword evidence="3 6" id="KW-1133">Transmembrane helix</keyword>
<keyword evidence="9" id="KW-1185">Reference proteome</keyword>
<evidence type="ECO:0000313" key="8">
    <source>
        <dbReference type="EMBL" id="OQR92214.1"/>
    </source>
</evidence>
<proteinExistence type="predicted"/>
<dbReference type="PANTHER" id="PTHR11972">
    <property type="entry name" value="NADPH OXIDASE"/>
    <property type="match status" value="1"/>
</dbReference>
<dbReference type="InterPro" id="IPR050369">
    <property type="entry name" value="RBOH/FRE"/>
</dbReference>
<feature type="transmembrane region" description="Helical" evidence="6">
    <location>
        <begin position="367"/>
        <end position="384"/>
    </location>
</feature>
<dbReference type="OrthoDB" id="48134at2759"/>
<dbReference type="SFLD" id="SFLDG01168">
    <property type="entry name" value="Ferric_reductase_subgroup_(FRE"/>
    <property type="match status" value="1"/>
</dbReference>
<feature type="transmembrane region" description="Helical" evidence="6">
    <location>
        <begin position="172"/>
        <end position="193"/>
    </location>
</feature>
<keyword evidence="2 6" id="KW-0812">Transmembrane</keyword>
<organism evidence="8 9">
    <name type="scientific">Thraustotheca clavata</name>
    <dbReference type="NCBI Taxonomy" id="74557"/>
    <lineage>
        <taxon>Eukaryota</taxon>
        <taxon>Sar</taxon>
        <taxon>Stramenopiles</taxon>
        <taxon>Oomycota</taxon>
        <taxon>Saprolegniomycetes</taxon>
        <taxon>Saprolegniales</taxon>
        <taxon>Achlyaceae</taxon>
        <taxon>Thraustotheca</taxon>
    </lineage>
</organism>
<evidence type="ECO:0000259" key="7">
    <source>
        <dbReference type="PROSITE" id="PS51384"/>
    </source>
</evidence>
<gene>
    <name evidence="8" type="ORF">THRCLA_08762</name>
</gene>
<accession>A0A1V9Z2J3</accession>
<dbReference type="GO" id="GO:0016491">
    <property type="term" value="F:oxidoreductase activity"/>
    <property type="evidence" value="ECO:0007669"/>
    <property type="project" value="UniProtKB-KW"/>
</dbReference>
<feature type="transmembrane region" description="Helical" evidence="6">
    <location>
        <begin position="298"/>
        <end position="321"/>
    </location>
</feature>
<dbReference type="InterPro" id="IPR045266">
    <property type="entry name" value="DOH_DOMON"/>
</dbReference>
<dbReference type="InterPro" id="IPR017938">
    <property type="entry name" value="Riboflavin_synthase-like_b-brl"/>
</dbReference>
<comment type="caution">
    <text evidence="8">The sequence shown here is derived from an EMBL/GenBank/DDBJ whole genome shotgun (WGS) entry which is preliminary data.</text>
</comment>
<evidence type="ECO:0000256" key="2">
    <source>
        <dbReference type="ARBA" id="ARBA00022692"/>
    </source>
</evidence>
<dbReference type="Pfam" id="PF08030">
    <property type="entry name" value="NAD_binding_6"/>
    <property type="match status" value="1"/>
</dbReference>